<organism evidence="1">
    <name type="scientific">Lygus hesperus</name>
    <name type="common">Western plant bug</name>
    <dbReference type="NCBI Taxonomy" id="30085"/>
    <lineage>
        <taxon>Eukaryota</taxon>
        <taxon>Metazoa</taxon>
        <taxon>Ecdysozoa</taxon>
        <taxon>Arthropoda</taxon>
        <taxon>Hexapoda</taxon>
        <taxon>Insecta</taxon>
        <taxon>Pterygota</taxon>
        <taxon>Neoptera</taxon>
        <taxon>Paraneoptera</taxon>
        <taxon>Hemiptera</taxon>
        <taxon>Heteroptera</taxon>
        <taxon>Panheteroptera</taxon>
        <taxon>Cimicomorpha</taxon>
        <taxon>Miridae</taxon>
        <taxon>Mirini</taxon>
        <taxon>Lygus</taxon>
    </lineage>
</organism>
<protein>
    <submittedName>
        <fullName evidence="1">Uncharacterized protein</fullName>
    </submittedName>
</protein>
<reference evidence="1" key="1">
    <citation type="journal article" date="2016" name="Gigascience">
        <title>De novo construction of an expanded transcriptome assembly for the western tarnished plant bug, Lygus hesperus.</title>
        <authorList>
            <person name="Tassone E.E."/>
            <person name="Geib S.M."/>
            <person name="Hall B."/>
            <person name="Fabrick J.A."/>
            <person name="Brent C.S."/>
            <person name="Hull J.J."/>
        </authorList>
    </citation>
    <scope>NUCLEOTIDE SEQUENCE</scope>
</reference>
<proteinExistence type="predicted"/>
<accession>A0A146LH46</accession>
<dbReference type="AlphaFoldDB" id="A0A146LH46"/>
<gene>
    <name evidence="1" type="ORF">g.17262</name>
</gene>
<evidence type="ECO:0000313" key="1">
    <source>
        <dbReference type="EMBL" id="JAQ07398.1"/>
    </source>
</evidence>
<feature type="non-terminal residue" evidence="1">
    <location>
        <position position="1"/>
    </location>
</feature>
<dbReference type="EMBL" id="GDHC01011231">
    <property type="protein sequence ID" value="JAQ07398.1"/>
    <property type="molecule type" value="Transcribed_RNA"/>
</dbReference>
<sequence length="105" mass="11803">KNDARSIRCVLYTTSLHYRVKKNMSRSKVTALPGRITAAPSVHLRREGQKLSQAQDIQRLQLALRLSILDPMRMEGHGCCETSENVPCQEDTYSSAARFGSWQGP</sequence>
<name>A0A146LH46_LYGHE</name>